<dbReference type="Gene3D" id="2.80.10.50">
    <property type="match status" value="1"/>
</dbReference>
<dbReference type="EMBL" id="JBHMBW010000108">
    <property type="protein sequence ID" value="MFB9631701.1"/>
    <property type="molecule type" value="Genomic_DNA"/>
</dbReference>
<evidence type="ECO:0000259" key="1">
    <source>
        <dbReference type="Pfam" id="PF05270"/>
    </source>
</evidence>
<reference evidence="2 3" key="1">
    <citation type="submission" date="2024-09" db="EMBL/GenBank/DDBJ databases">
        <authorList>
            <person name="Sun Q."/>
            <person name="Mori K."/>
        </authorList>
    </citation>
    <scope>NUCLEOTIDE SEQUENCE [LARGE SCALE GENOMIC DNA]</scope>
    <source>
        <strain evidence="2 3">JCM 3143</strain>
    </source>
</reference>
<feature type="domain" description="Alpha-L-arabinofuranosidase B arabinose-binding" evidence="1">
    <location>
        <begin position="1"/>
        <end position="38"/>
    </location>
</feature>
<dbReference type="RefSeq" id="WP_378521139.1">
    <property type="nucleotide sequence ID" value="NZ_BAAAXV010000008.1"/>
</dbReference>
<organism evidence="2 3">
    <name type="scientific">Nonomuraea helvata</name>
    <dbReference type="NCBI Taxonomy" id="37484"/>
    <lineage>
        <taxon>Bacteria</taxon>
        <taxon>Bacillati</taxon>
        <taxon>Actinomycetota</taxon>
        <taxon>Actinomycetes</taxon>
        <taxon>Streptosporangiales</taxon>
        <taxon>Streptosporangiaceae</taxon>
        <taxon>Nonomuraea</taxon>
    </lineage>
</organism>
<evidence type="ECO:0000313" key="3">
    <source>
        <dbReference type="Proteomes" id="UP001589532"/>
    </source>
</evidence>
<accession>A0ABV5SJ46</accession>
<evidence type="ECO:0000313" key="2">
    <source>
        <dbReference type="EMBL" id="MFB9631701.1"/>
    </source>
</evidence>
<dbReference type="Pfam" id="PF05270">
    <property type="entry name" value="AbfB"/>
    <property type="match status" value="1"/>
</dbReference>
<comment type="caution">
    <text evidence="2">The sequence shown here is derived from an EMBL/GenBank/DDBJ whole genome shotgun (WGS) entry which is preliminary data.</text>
</comment>
<dbReference type="InterPro" id="IPR036195">
    <property type="entry name" value="AbfB_ABD_sf"/>
</dbReference>
<protein>
    <submittedName>
        <fullName evidence="2">AbfB domain-containing protein</fullName>
    </submittedName>
</protein>
<dbReference type="InterPro" id="IPR007934">
    <property type="entry name" value="AbfB_ABD"/>
</dbReference>
<gene>
    <name evidence="2" type="ORF">ACFFSA_52320</name>
</gene>
<sequence>MESVNHPGRFVRRSDDRLRLDKAEDTALFRADSSFRPVTPS</sequence>
<name>A0ABV5SJ46_9ACTN</name>
<dbReference type="SUPFAM" id="SSF110221">
    <property type="entry name" value="AbfB domain"/>
    <property type="match status" value="1"/>
</dbReference>
<keyword evidence="3" id="KW-1185">Reference proteome</keyword>
<proteinExistence type="predicted"/>
<dbReference type="Proteomes" id="UP001589532">
    <property type="component" value="Unassembled WGS sequence"/>
</dbReference>